<feature type="compositionally biased region" description="Basic residues" evidence="7">
    <location>
        <begin position="83"/>
        <end position="98"/>
    </location>
</feature>
<keyword evidence="4" id="KW-0319">Glycerol metabolism</keyword>
<comment type="cofactor">
    <cofactor evidence="1">
        <name>FAD</name>
        <dbReference type="ChEBI" id="CHEBI:57692"/>
    </cofactor>
</comment>
<evidence type="ECO:0000256" key="3">
    <source>
        <dbReference type="ARBA" id="ARBA00022630"/>
    </source>
</evidence>
<feature type="domain" description="Alpha-glycerophosphate oxidase C-terminal" evidence="9">
    <location>
        <begin position="599"/>
        <end position="696"/>
    </location>
</feature>
<evidence type="ECO:0000259" key="9">
    <source>
        <dbReference type="Pfam" id="PF16901"/>
    </source>
</evidence>
<evidence type="ECO:0000313" key="10">
    <source>
        <dbReference type="EMBL" id="PKH42128.1"/>
    </source>
</evidence>
<name>A0ABX4QYY3_9ACTN</name>
<feature type="compositionally biased region" description="Basic residues" evidence="7">
    <location>
        <begin position="20"/>
        <end position="34"/>
    </location>
</feature>
<keyword evidence="5" id="KW-0274">FAD</keyword>
<proteinExistence type="inferred from homology"/>
<keyword evidence="6" id="KW-0560">Oxidoreductase</keyword>
<gene>
    <name evidence="10" type="ORF">CXG46_06520</name>
</gene>
<dbReference type="Gene3D" id="3.30.9.10">
    <property type="entry name" value="D-Amino Acid Oxidase, subunit A, domain 2"/>
    <property type="match status" value="1"/>
</dbReference>
<dbReference type="EMBL" id="PJBV01000013">
    <property type="protein sequence ID" value="PKH42128.1"/>
    <property type="molecule type" value="Genomic_DNA"/>
</dbReference>
<evidence type="ECO:0000256" key="4">
    <source>
        <dbReference type="ARBA" id="ARBA00022798"/>
    </source>
</evidence>
<dbReference type="InterPro" id="IPR038299">
    <property type="entry name" value="DAO_C_sf"/>
</dbReference>
<evidence type="ECO:0000256" key="1">
    <source>
        <dbReference type="ARBA" id="ARBA00001974"/>
    </source>
</evidence>
<protein>
    <submittedName>
        <fullName evidence="10">Glycerol-3-phosphate dehydrogenase/oxidase</fullName>
    </submittedName>
</protein>
<feature type="compositionally biased region" description="Basic residues" evidence="7">
    <location>
        <begin position="107"/>
        <end position="116"/>
    </location>
</feature>
<dbReference type="InterPro" id="IPR006076">
    <property type="entry name" value="FAD-dep_OxRdtase"/>
</dbReference>
<feature type="region of interest" description="Disordered" evidence="7">
    <location>
        <begin position="1"/>
        <end position="200"/>
    </location>
</feature>
<feature type="compositionally biased region" description="Basic and acidic residues" evidence="7">
    <location>
        <begin position="174"/>
        <end position="186"/>
    </location>
</feature>
<evidence type="ECO:0000313" key="11">
    <source>
        <dbReference type="Proteomes" id="UP000233565"/>
    </source>
</evidence>
<keyword evidence="11" id="KW-1185">Reference proteome</keyword>
<dbReference type="Pfam" id="PF16901">
    <property type="entry name" value="DAO_C"/>
    <property type="match status" value="1"/>
</dbReference>
<reference evidence="10 11" key="1">
    <citation type="submission" date="2017-12" db="EMBL/GenBank/DDBJ databases">
        <title>Pharmacopeia of the Arctic Ocean.</title>
        <authorList>
            <person name="Collins E."/>
            <person name="Ducluzeau A.-L."/>
        </authorList>
    </citation>
    <scope>NUCLEOTIDE SEQUENCE [LARGE SCALE GENOMIC DNA]</scope>
    <source>
        <strain evidence="10 11">DSM 23325</strain>
    </source>
</reference>
<keyword evidence="3" id="KW-0285">Flavoprotein</keyword>
<dbReference type="PANTHER" id="PTHR11985:SF35">
    <property type="entry name" value="ANAEROBIC GLYCEROL-3-PHOSPHATE DEHYDROGENASE SUBUNIT A"/>
    <property type="match status" value="1"/>
</dbReference>
<feature type="domain" description="FAD dependent oxidoreductase" evidence="8">
    <location>
        <begin position="219"/>
        <end position="578"/>
    </location>
</feature>
<organism evidence="10 11">
    <name type="scientific">Nocardioides alpinus</name>
    <dbReference type="NCBI Taxonomy" id="748909"/>
    <lineage>
        <taxon>Bacteria</taxon>
        <taxon>Bacillati</taxon>
        <taxon>Actinomycetota</taxon>
        <taxon>Actinomycetes</taxon>
        <taxon>Propionibacteriales</taxon>
        <taxon>Nocardioidaceae</taxon>
        <taxon>Nocardioides</taxon>
    </lineage>
</organism>
<evidence type="ECO:0000259" key="8">
    <source>
        <dbReference type="Pfam" id="PF01266"/>
    </source>
</evidence>
<dbReference type="Gene3D" id="1.10.8.870">
    <property type="entry name" value="Alpha-glycerophosphate oxidase, cap domain"/>
    <property type="match status" value="1"/>
</dbReference>
<comment type="caution">
    <text evidence="10">The sequence shown here is derived from an EMBL/GenBank/DDBJ whole genome shotgun (WGS) entry which is preliminary data.</text>
</comment>
<dbReference type="PANTHER" id="PTHR11985">
    <property type="entry name" value="GLYCEROL-3-PHOSPHATE DEHYDROGENASE"/>
    <property type="match status" value="1"/>
</dbReference>
<feature type="compositionally biased region" description="Basic and acidic residues" evidence="7">
    <location>
        <begin position="66"/>
        <end position="82"/>
    </location>
</feature>
<dbReference type="PROSITE" id="PS00978">
    <property type="entry name" value="FAD_G3PDH_2"/>
    <property type="match status" value="1"/>
</dbReference>
<evidence type="ECO:0000256" key="6">
    <source>
        <dbReference type="ARBA" id="ARBA00023002"/>
    </source>
</evidence>
<feature type="compositionally biased region" description="Basic and acidic residues" evidence="7">
    <location>
        <begin position="35"/>
        <end position="56"/>
    </location>
</feature>
<dbReference type="PRINTS" id="PR01001">
    <property type="entry name" value="FADG3PDH"/>
</dbReference>
<accession>A0ABX4QYY3</accession>
<dbReference type="Gene3D" id="3.50.50.60">
    <property type="entry name" value="FAD/NAD(P)-binding domain"/>
    <property type="match status" value="1"/>
</dbReference>
<feature type="compositionally biased region" description="Basic and acidic residues" evidence="7">
    <location>
        <begin position="135"/>
        <end position="152"/>
    </location>
</feature>
<dbReference type="SUPFAM" id="SSF51905">
    <property type="entry name" value="FAD/NAD(P)-binding domain"/>
    <property type="match status" value="1"/>
</dbReference>
<dbReference type="Pfam" id="PF01266">
    <property type="entry name" value="DAO"/>
    <property type="match status" value="1"/>
</dbReference>
<dbReference type="InterPro" id="IPR031656">
    <property type="entry name" value="DAO_C"/>
</dbReference>
<evidence type="ECO:0000256" key="5">
    <source>
        <dbReference type="ARBA" id="ARBA00022827"/>
    </source>
</evidence>
<evidence type="ECO:0000256" key="7">
    <source>
        <dbReference type="SAM" id="MobiDB-lite"/>
    </source>
</evidence>
<evidence type="ECO:0000256" key="2">
    <source>
        <dbReference type="ARBA" id="ARBA00007330"/>
    </source>
</evidence>
<comment type="similarity">
    <text evidence="2">Belongs to the FAD-dependent glycerol-3-phosphate dehydrogenase family.</text>
</comment>
<sequence length="718" mass="77016">MRYSVTHVVTSSHPGTSARRLPRRRSGLHPRRRLAAHDAHRGREARRSLTDDDLPHLVRHGLAAGRPDDPRVGDRRGSDAGRRARHHHPVRHRGRGPLHRPGAPRQRALRPHRRARPRPDASLPPLPARPLAGGADRDPRRRDRERPGLGRDPRRRRRTDGALAHPRGPRLRVLRADDGRRRDRPGGPRHGVRPPGHRVADAVSRRITPGLAGIPTEVDVVVVGLGITGAGVALDAVTRGLSVLAVDAHDLAFGTSRWSSKLVHGGLRYLAQGQLAIAHESAVERGILMEVTAPHLTRPLPMLTPVNDAMSRGRTAMTWAGLHAGDVLRRTAHTTTRTLPRPRRLNATETLNLAPALRADTLRGGLLAWDGQLEDDARLVVTVARTAASYGADVRTRARVTGATGNRVELRDELSGATYAVRAGAVVNATGVWAGDLDDQVRLRPSRGTHLVLRGAVLPHTRVAVMVPIPGTTARFAMVLPQPDGTIYVGLTDEPVTGPVPDVPVPSEVEIDFLLGVVASAFTTPPTRADVVGAFAGLRPLLEVTGADATADLSRRHAILTSTTGVTTVVGGKLTTYRRMAEDTLDVVLAQGRLAAGPCRTASLPLLGAASAEELRRCAAPARLVRRFGTEAELVLATAREVTGLADDDLLTPASDDVPVTLAELVFALTHEGAHDLDDLLDRRTRVGLVAADRVVAEPLGRRALELVATGSQPITLG</sequence>
<dbReference type="InterPro" id="IPR000447">
    <property type="entry name" value="G3P_DH_FAD-dep"/>
</dbReference>
<dbReference type="InterPro" id="IPR036188">
    <property type="entry name" value="FAD/NAD-bd_sf"/>
</dbReference>
<dbReference type="Proteomes" id="UP000233565">
    <property type="component" value="Unassembled WGS sequence"/>
</dbReference>